<dbReference type="AlphaFoldDB" id="A0A6G0XAT0"/>
<feature type="compositionally biased region" description="Basic and acidic residues" evidence="1">
    <location>
        <begin position="34"/>
        <end position="46"/>
    </location>
</feature>
<organism evidence="2 3">
    <name type="scientific">Aphanomyces euteiches</name>
    <dbReference type="NCBI Taxonomy" id="100861"/>
    <lineage>
        <taxon>Eukaryota</taxon>
        <taxon>Sar</taxon>
        <taxon>Stramenopiles</taxon>
        <taxon>Oomycota</taxon>
        <taxon>Saprolegniomycetes</taxon>
        <taxon>Saprolegniales</taxon>
        <taxon>Verrucalvaceae</taxon>
        <taxon>Aphanomyces</taxon>
    </lineage>
</organism>
<name>A0A6G0XAT0_9STRA</name>
<keyword evidence="3" id="KW-1185">Reference proteome</keyword>
<proteinExistence type="predicted"/>
<dbReference type="EMBL" id="VJMJ01000084">
    <property type="protein sequence ID" value="KAF0737221.1"/>
    <property type="molecule type" value="Genomic_DNA"/>
</dbReference>
<feature type="compositionally biased region" description="Acidic residues" evidence="1">
    <location>
        <begin position="84"/>
        <end position="100"/>
    </location>
</feature>
<feature type="compositionally biased region" description="Low complexity" evidence="1">
    <location>
        <begin position="47"/>
        <end position="56"/>
    </location>
</feature>
<evidence type="ECO:0000313" key="3">
    <source>
        <dbReference type="Proteomes" id="UP000481153"/>
    </source>
</evidence>
<feature type="compositionally biased region" description="Basic and acidic residues" evidence="1">
    <location>
        <begin position="171"/>
        <end position="184"/>
    </location>
</feature>
<feature type="region of interest" description="Disordered" evidence="1">
    <location>
        <begin position="1"/>
        <end position="113"/>
    </location>
</feature>
<protein>
    <submittedName>
        <fullName evidence="2">Uncharacterized protein</fullName>
    </submittedName>
</protein>
<feature type="compositionally biased region" description="Basic and acidic residues" evidence="1">
    <location>
        <begin position="73"/>
        <end position="83"/>
    </location>
</feature>
<evidence type="ECO:0000256" key="1">
    <source>
        <dbReference type="SAM" id="MobiDB-lite"/>
    </source>
</evidence>
<dbReference type="Proteomes" id="UP000481153">
    <property type="component" value="Unassembled WGS sequence"/>
</dbReference>
<reference evidence="2 3" key="1">
    <citation type="submission" date="2019-07" db="EMBL/GenBank/DDBJ databases">
        <title>Genomics analysis of Aphanomyces spp. identifies a new class of oomycete effector associated with host adaptation.</title>
        <authorList>
            <person name="Gaulin E."/>
        </authorList>
    </citation>
    <scope>NUCLEOTIDE SEQUENCE [LARGE SCALE GENOMIC DNA]</scope>
    <source>
        <strain evidence="2 3">ATCC 201684</strain>
    </source>
</reference>
<gene>
    <name evidence="2" type="ORF">Ae201684_006399</name>
</gene>
<evidence type="ECO:0000313" key="2">
    <source>
        <dbReference type="EMBL" id="KAF0737221.1"/>
    </source>
</evidence>
<comment type="caution">
    <text evidence="2">The sequence shown here is derived from an EMBL/GenBank/DDBJ whole genome shotgun (WGS) entry which is preliminary data.</text>
</comment>
<accession>A0A6G0XAT0</accession>
<feature type="region of interest" description="Disordered" evidence="1">
    <location>
        <begin position="161"/>
        <end position="184"/>
    </location>
</feature>
<dbReference type="VEuPathDB" id="FungiDB:AeMF1_011834"/>
<sequence>MGNGGSKDSLPPPVYTNLGDNEVTNAPPGTMPDYLDKPPVRRESSLRRVSSASFLLKTEAPMEPTPGYTLSDDELKKIQRAGDDVESNDDEESDDDEEETLRERRPAREGTNLRLLSVAEEEDITAMQLPAAKYVLQPKKSTLAQTIVKPSSGLVGIQPGSLAIADDEDPDAKKQRRIVEFSGE</sequence>